<feature type="transmembrane region" description="Helical" evidence="1">
    <location>
        <begin position="105"/>
        <end position="122"/>
    </location>
</feature>
<sequence>MIARVAAAGFGIIALFQLALAAGAPLGRAAWGGGHAGQLPANLRVASLVALLIWAAAALVVLRRAGLAATALPAGVGTWGTWVLAGLLTLGALMNLASSSPWERFVWAPWAATLAALCFLLARSPAAAA</sequence>
<evidence type="ECO:0000313" key="2">
    <source>
        <dbReference type="EMBL" id="GGM67895.1"/>
    </source>
</evidence>
<reference evidence="2" key="2">
    <citation type="submission" date="2020-09" db="EMBL/GenBank/DDBJ databases">
        <authorList>
            <person name="Sun Q."/>
            <person name="Ohkuma M."/>
        </authorList>
    </citation>
    <scope>NUCLEOTIDE SEQUENCE</scope>
    <source>
        <strain evidence="2">JCM 19831</strain>
    </source>
</reference>
<reference evidence="2" key="1">
    <citation type="journal article" date="2014" name="Int. J. Syst. Evol. Microbiol.">
        <title>Complete genome sequence of Corynebacterium casei LMG S-19264T (=DSM 44701T), isolated from a smear-ripened cheese.</title>
        <authorList>
            <consortium name="US DOE Joint Genome Institute (JGI-PGF)"/>
            <person name="Walter F."/>
            <person name="Albersmeier A."/>
            <person name="Kalinowski J."/>
            <person name="Ruckert C."/>
        </authorList>
    </citation>
    <scope>NUCLEOTIDE SEQUENCE</scope>
    <source>
        <strain evidence="2">JCM 19831</strain>
    </source>
</reference>
<keyword evidence="3" id="KW-1185">Reference proteome</keyword>
<keyword evidence="1" id="KW-1133">Transmembrane helix</keyword>
<dbReference type="Proteomes" id="UP000642070">
    <property type="component" value="Unassembled WGS sequence"/>
</dbReference>
<dbReference type="AlphaFoldDB" id="A0A917U9S4"/>
<name>A0A917U9S4_9ACTN</name>
<keyword evidence="1" id="KW-0812">Transmembrane</keyword>
<proteinExistence type="predicted"/>
<dbReference type="RefSeq" id="WP_190255465.1">
    <property type="nucleotide sequence ID" value="NZ_BMPI01000056.1"/>
</dbReference>
<keyword evidence="1" id="KW-0472">Membrane</keyword>
<protein>
    <submittedName>
        <fullName evidence="2">Uncharacterized protein</fullName>
    </submittedName>
</protein>
<dbReference type="EMBL" id="BMPI01000056">
    <property type="protein sequence ID" value="GGM67895.1"/>
    <property type="molecule type" value="Genomic_DNA"/>
</dbReference>
<organism evidence="2 3">
    <name type="scientific">Dactylosporangium sucinum</name>
    <dbReference type="NCBI Taxonomy" id="1424081"/>
    <lineage>
        <taxon>Bacteria</taxon>
        <taxon>Bacillati</taxon>
        <taxon>Actinomycetota</taxon>
        <taxon>Actinomycetes</taxon>
        <taxon>Micromonosporales</taxon>
        <taxon>Micromonosporaceae</taxon>
        <taxon>Dactylosporangium</taxon>
    </lineage>
</organism>
<evidence type="ECO:0000313" key="3">
    <source>
        <dbReference type="Proteomes" id="UP000642070"/>
    </source>
</evidence>
<comment type="caution">
    <text evidence="2">The sequence shown here is derived from an EMBL/GenBank/DDBJ whole genome shotgun (WGS) entry which is preliminary data.</text>
</comment>
<feature type="transmembrane region" description="Helical" evidence="1">
    <location>
        <begin position="45"/>
        <end position="62"/>
    </location>
</feature>
<evidence type="ECO:0000256" key="1">
    <source>
        <dbReference type="SAM" id="Phobius"/>
    </source>
</evidence>
<gene>
    <name evidence="2" type="ORF">GCM10007977_082150</name>
</gene>
<feature type="transmembrane region" description="Helical" evidence="1">
    <location>
        <begin position="74"/>
        <end position="93"/>
    </location>
</feature>
<accession>A0A917U9S4</accession>